<protein>
    <recommendedName>
        <fullName evidence="3">Uracil-DNA glycosylase-like domain-containing protein</fullName>
    </recommendedName>
</protein>
<dbReference type="EMBL" id="LXIE01000028">
    <property type="protein sequence ID" value="OAD90897.1"/>
    <property type="molecule type" value="Genomic_DNA"/>
</dbReference>
<reference evidence="1 2" key="1">
    <citation type="submission" date="2016-05" db="EMBL/GenBank/DDBJ databases">
        <title>Genome sequencing of Vitellibacter soesokkakensis RSSK-12.</title>
        <authorList>
            <person name="Thevarajoo S."/>
            <person name="Selvaratnam C."/>
            <person name="Goh K.M."/>
            <person name="Chan K.-G."/>
            <person name="Chong C.S."/>
        </authorList>
    </citation>
    <scope>NUCLEOTIDE SEQUENCE [LARGE SCALE GENOMIC DNA]</scope>
    <source>
        <strain evidence="1 2">RSSK-12</strain>
    </source>
</reference>
<evidence type="ECO:0000313" key="1">
    <source>
        <dbReference type="EMBL" id="OAD90897.1"/>
    </source>
</evidence>
<proteinExistence type="predicted"/>
<dbReference type="RefSeq" id="WP_068762286.1">
    <property type="nucleotide sequence ID" value="NZ_LXIE01000028.1"/>
</dbReference>
<sequence>MQNERFKNWEKDVLKGLEAQKKIIDQNEQAQHLYGGFYIWDSKYILNPEIMFIGINPGNGNPSNNGSLNYKPESQMSYLEFLDTEEPNLTYTLARETIDVFKKSGYNLEQIIDILNNKSVKTNFHYIITRNETDIKKCFNLVEQNGFNNYWLQSYKWTGDLINIIRPKVIICEGKGVFDVIKDYEDYTDLEWEDNCGFLKREDGIVVLGYSRTFSNIKNKTRLAELIKKHIII</sequence>
<accession>A0A1A9LCU8</accession>
<evidence type="ECO:0000313" key="2">
    <source>
        <dbReference type="Proteomes" id="UP000077552"/>
    </source>
</evidence>
<name>A0A1A9LCU8_9FLAO</name>
<dbReference type="AlphaFoldDB" id="A0A1A9LCU8"/>
<organism evidence="1 2">
    <name type="scientific">Aequorivita soesokkakensis</name>
    <dbReference type="NCBI Taxonomy" id="1385699"/>
    <lineage>
        <taxon>Bacteria</taxon>
        <taxon>Pseudomonadati</taxon>
        <taxon>Bacteroidota</taxon>
        <taxon>Flavobacteriia</taxon>
        <taxon>Flavobacteriales</taxon>
        <taxon>Flavobacteriaceae</taxon>
        <taxon>Aequorivita</taxon>
    </lineage>
</organism>
<dbReference type="Proteomes" id="UP000077552">
    <property type="component" value="Unassembled WGS sequence"/>
</dbReference>
<evidence type="ECO:0008006" key="3">
    <source>
        <dbReference type="Google" id="ProtNLM"/>
    </source>
</evidence>
<gene>
    <name evidence="1" type="ORF">A7A78_13160</name>
</gene>
<dbReference type="STRING" id="1385699.A7A78_13160"/>
<dbReference type="OrthoDB" id="1123166at2"/>
<comment type="caution">
    <text evidence="1">The sequence shown here is derived from an EMBL/GenBank/DDBJ whole genome shotgun (WGS) entry which is preliminary data.</text>
</comment>
<keyword evidence="2" id="KW-1185">Reference proteome</keyword>